<protein>
    <submittedName>
        <fullName evidence="1">Uncharacterized protein</fullName>
    </submittedName>
</protein>
<sequence>MSCTHMVEKHQPVMISEIGQELPPHRLIAAKTVGKHHHGPIIPAGYGDVVPADYGSSCFAHVLTDPPSGGVLSQTIHGE</sequence>
<accession>A0ABQ1Y1J2</accession>
<dbReference type="EMBL" id="BMKU01000017">
    <property type="protein sequence ID" value="GGH09501.1"/>
    <property type="molecule type" value="Genomic_DNA"/>
</dbReference>
<name>A0ABQ1Y1J2_9MICC</name>
<keyword evidence="2" id="KW-1185">Reference proteome</keyword>
<reference evidence="2" key="1">
    <citation type="journal article" date="2019" name="Int. J. Syst. Evol. Microbiol.">
        <title>The Global Catalogue of Microorganisms (GCM) 10K type strain sequencing project: providing services to taxonomists for standard genome sequencing and annotation.</title>
        <authorList>
            <consortium name="The Broad Institute Genomics Platform"/>
            <consortium name="The Broad Institute Genome Sequencing Center for Infectious Disease"/>
            <person name="Wu L."/>
            <person name="Ma J."/>
        </authorList>
    </citation>
    <scope>NUCLEOTIDE SEQUENCE [LARGE SCALE GENOMIC DNA]</scope>
    <source>
        <strain evidence="2">CGMCC 1.1927</strain>
    </source>
</reference>
<gene>
    <name evidence="1" type="ORF">GCM10011577_37870</name>
</gene>
<comment type="caution">
    <text evidence="1">The sequence shown here is derived from an EMBL/GenBank/DDBJ whole genome shotgun (WGS) entry which is preliminary data.</text>
</comment>
<evidence type="ECO:0000313" key="2">
    <source>
        <dbReference type="Proteomes" id="UP000596938"/>
    </source>
</evidence>
<organism evidence="1 2">
    <name type="scientific">Pseudarthrobacter polychromogenes</name>
    <dbReference type="NCBI Taxonomy" id="1676"/>
    <lineage>
        <taxon>Bacteria</taxon>
        <taxon>Bacillati</taxon>
        <taxon>Actinomycetota</taxon>
        <taxon>Actinomycetes</taxon>
        <taxon>Micrococcales</taxon>
        <taxon>Micrococcaceae</taxon>
        <taxon>Pseudarthrobacter</taxon>
    </lineage>
</organism>
<proteinExistence type="predicted"/>
<evidence type="ECO:0000313" key="1">
    <source>
        <dbReference type="EMBL" id="GGH09501.1"/>
    </source>
</evidence>
<dbReference type="Proteomes" id="UP000596938">
    <property type="component" value="Unassembled WGS sequence"/>
</dbReference>